<feature type="domain" description="Glycerol-3-phosphate dehydrogenase NAD-dependent N-terminal" evidence="14">
    <location>
        <begin position="3"/>
        <end position="161"/>
    </location>
</feature>
<organism evidence="16 17">
    <name type="scientific">Mycoplasmopsis synoviae</name>
    <name type="common">Mycoplasma synoviae</name>
    <dbReference type="NCBI Taxonomy" id="2109"/>
    <lineage>
        <taxon>Bacteria</taxon>
        <taxon>Bacillati</taxon>
        <taxon>Mycoplasmatota</taxon>
        <taxon>Mycoplasmoidales</taxon>
        <taxon>Metamycoplasmataceae</taxon>
        <taxon>Mycoplasmopsis</taxon>
    </lineage>
</organism>
<name>A0A3B0PVZ4_MYCSY</name>
<accession>A0A3B0PVZ4</accession>
<evidence type="ECO:0000256" key="1">
    <source>
        <dbReference type="ARBA" id="ARBA00011009"/>
    </source>
</evidence>
<dbReference type="InterPro" id="IPR006109">
    <property type="entry name" value="G3P_DH_NAD-dep_C"/>
</dbReference>
<feature type="binding site" evidence="11">
    <location>
        <position position="256"/>
    </location>
    <ligand>
        <name>NAD(+)</name>
        <dbReference type="ChEBI" id="CHEBI:57540"/>
    </ligand>
</feature>
<evidence type="ECO:0000256" key="10">
    <source>
        <dbReference type="PIRSR" id="PIRSR000114-2"/>
    </source>
</evidence>
<evidence type="ECO:0000259" key="14">
    <source>
        <dbReference type="Pfam" id="PF01210"/>
    </source>
</evidence>
<dbReference type="AlphaFoldDB" id="A0A3B0PVZ4"/>
<feature type="binding site" evidence="8">
    <location>
        <position position="257"/>
    </location>
    <ligand>
        <name>sn-glycerol 3-phosphate</name>
        <dbReference type="ChEBI" id="CHEBI:57597"/>
    </ligand>
</feature>
<evidence type="ECO:0000256" key="9">
    <source>
        <dbReference type="PIRSR" id="PIRSR000114-1"/>
    </source>
</evidence>
<reference evidence="17" key="1">
    <citation type="submission" date="2018-06" db="EMBL/GenBank/DDBJ databases">
        <authorList>
            <consortium name="Pathogen Informatics"/>
        </authorList>
    </citation>
    <scope>NUCLEOTIDE SEQUENCE [LARGE SCALE GENOMIC DNA]</scope>
    <source>
        <strain evidence="17">NCTC10124</strain>
    </source>
</reference>
<feature type="active site" description="Proton acceptor" evidence="8 9">
    <location>
        <position position="192"/>
    </location>
</feature>
<keyword evidence="8" id="KW-0547">Nucleotide-binding</keyword>
<comment type="catalytic activity">
    <reaction evidence="8 13">
        <text>sn-glycerol 3-phosphate + NADP(+) = dihydroxyacetone phosphate + NADPH + H(+)</text>
        <dbReference type="Rhea" id="RHEA:11096"/>
        <dbReference type="ChEBI" id="CHEBI:15378"/>
        <dbReference type="ChEBI" id="CHEBI:57597"/>
        <dbReference type="ChEBI" id="CHEBI:57642"/>
        <dbReference type="ChEBI" id="CHEBI:57783"/>
        <dbReference type="ChEBI" id="CHEBI:58349"/>
        <dbReference type="EC" id="1.1.1.94"/>
    </reaction>
</comment>
<feature type="binding site" evidence="8">
    <location>
        <position position="105"/>
    </location>
    <ligand>
        <name>sn-glycerol 3-phosphate</name>
        <dbReference type="ChEBI" id="CHEBI:57597"/>
    </ligand>
</feature>
<comment type="caution">
    <text evidence="8">Lacks conserved residue(s) required for the propagation of feature annotation.</text>
</comment>
<evidence type="ECO:0000256" key="11">
    <source>
        <dbReference type="PIRSR" id="PIRSR000114-3"/>
    </source>
</evidence>
<dbReference type="SUPFAM" id="SSF51735">
    <property type="entry name" value="NAD(P)-binding Rossmann-fold domains"/>
    <property type="match status" value="1"/>
</dbReference>
<keyword evidence="2 8" id="KW-0444">Lipid biosynthesis</keyword>
<dbReference type="PROSITE" id="PS00957">
    <property type="entry name" value="NAD_G3PDH"/>
    <property type="match status" value="1"/>
</dbReference>
<dbReference type="PANTHER" id="PTHR11728:SF1">
    <property type="entry name" value="GLYCEROL-3-PHOSPHATE DEHYDROGENASE [NAD(+)] 2, CHLOROPLASTIC"/>
    <property type="match status" value="1"/>
</dbReference>
<feature type="binding site" evidence="8">
    <location>
        <position position="137"/>
    </location>
    <ligand>
        <name>sn-glycerol 3-phosphate</name>
        <dbReference type="ChEBI" id="CHEBI:57597"/>
    </ligand>
</feature>
<dbReference type="GO" id="GO:0005829">
    <property type="term" value="C:cytosol"/>
    <property type="evidence" value="ECO:0007669"/>
    <property type="project" value="TreeGrafter"/>
</dbReference>
<dbReference type="NCBIfam" id="NF000942">
    <property type="entry name" value="PRK00094.1-4"/>
    <property type="match status" value="1"/>
</dbReference>
<dbReference type="NCBIfam" id="NF000940">
    <property type="entry name" value="PRK00094.1-2"/>
    <property type="match status" value="1"/>
</dbReference>
<evidence type="ECO:0000256" key="2">
    <source>
        <dbReference type="ARBA" id="ARBA00022516"/>
    </source>
</evidence>
<dbReference type="EC" id="1.1.1.94" evidence="8"/>
<comment type="function">
    <text evidence="8">Catalyzes the reduction of the glycolytic intermediate dihydroxyacetone phosphate (DHAP) to sn-glycerol 3-phosphate (G3P), the key precursor for phospholipid synthesis.</text>
</comment>
<comment type="catalytic activity">
    <reaction evidence="8">
        <text>sn-glycerol 3-phosphate + NAD(+) = dihydroxyacetone phosphate + NADH + H(+)</text>
        <dbReference type="Rhea" id="RHEA:11092"/>
        <dbReference type="ChEBI" id="CHEBI:15378"/>
        <dbReference type="ChEBI" id="CHEBI:57540"/>
        <dbReference type="ChEBI" id="CHEBI:57597"/>
        <dbReference type="ChEBI" id="CHEBI:57642"/>
        <dbReference type="ChEBI" id="CHEBI:57945"/>
        <dbReference type="EC" id="1.1.1.94"/>
    </reaction>
</comment>
<evidence type="ECO:0000256" key="4">
    <source>
        <dbReference type="ARBA" id="ARBA00023027"/>
    </source>
</evidence>
<dbReference type="InterPro" id="IPR006168">
    <property type="entry name" value="G3P_DH_NAD-dep"/>
</dbReference>
<feature type="binding site" evidence="8">
    <location>
        <position position="245"/>
    </location>
    <ligand>
        <name>sn-glycerol 3-phosphate</name>
        <dbReference type="ChEBI" id="CHEBI:57597"/>
    </ligand>
</feature>
<evidence type="ECO:0000256" key="12">
    <source>
        <dbReference type="RuleBase" id="RU000437"/>
    </source>
</evidence>
<feature type="binding site" evidence="8">
    <location>
        <position position="139"/>
    </location>
    <ligand>
        <name>sn-glycerol 3-phosphate</name>
        <dbReference type="ChEBI" id="CHEBI:57597"/>
    </ligand>
</feature>
<evidence type="ECO:0000256" key="6">
    <source>
        <dbReference type="ARBA" id="ARBA00023209"/>
    </source>
</evidence>
<gene>
    <name evidence="8 16" type="primary">gpsA</name>
    <name evidence="16" type="ORF">NCTC10124_01385</name>
</gene>
<evidence type="ECO:0000256" key="3">
    <source>
        <dbReference type="ARBA" id="ARBA00023002"/>
    </source>
</evidence>
<dbReference type="GO" id="GO:0046168">
    <property type="term" value="P:glycerol-3-phosphate catabolic process"/>
    <property type="evidence" value="ECO:0007669"/>
    <property type="project" value="InterPro"/>
</dbReference>
<evidence type="ECO:0000313" key="17">
    <source>
        <dbReference type="Proteomes" id="UP000259328"/>
    </source>
</evidence>
<dbReference type="PANTHER" id="PTHR11728">
    <property type="entry name" value="GLYCEROL-3-PHOSPHATE DEHYDROGENASE"/>
    <property type="match status" value="1"/>
</dbReference>
<dbReference type="PRINTS" id="PR00077">
    <property type="entry name" value="GPDHDRGNASE"/>
</dbReference>
<dbReference type="Pfam" id="PF01210">
    <property type="entry name" value="NAD_Gly3P_dh_N"/>
    <property type="match status" value="1"/>
</dbReference>
<dbReference type="GO" id="GO:0141153">
    <property type="term" value="F:glycerol-3-phosphate dehydrogenase (NADP+) activity"/>
    <property type="evidence" value="ECO:0007669"/>
    <property type="project" value="RHEA"/>
</dbReference>
<evidence type="ECO:0000256" key="7">
    <source>
        <dbReference type="ARBA" id="ARBA00023264"/>
    </source>
</evidence>
<feature type="binding site" evidence="10">
    <location>
        <position position="105"/>
    </location>
    <ligand>
        <name>substrate</name>
    </ligand>
</feature>
<comment type="similarity">
    <text evidence="1 8 12">Belongs to the NAD-dependent glycerol-3-phosphate dehydrogenase family.</text>
</comment>
<protein>
    <recommendedName>
        <fullName evidence="8">Glycerol-3-phosphate dehydrogenase [NAD(P)+]</fullName>
        <ecNumber evidence="8">1.1.1.94</ecNumber>
    </recommendedName>
    <alternativeName>
        <fullName evidence="8">NAD(P)(+)-dependent glycerol-3-phosphate dehydrogenase</fullName>
    </alternativeName>
    <alternativeName>
        <fullName evidence="8">NAD(P)H-dependent dihydroxyacetone-phosphate reductase</fullName>
    </alternativeName>
</protein>
<proteinExistence type="inferred from homology"/>
<dbReference type="GO" id="GO:0141152">
    <property type="term" value="F:glycerol-3-phosphate dehydrogenase (NAD+) activity"/>
    <property type="evidence" value="ECO:0007669"/>
    <property type="project" value="RHEA"/>
</dbReference>
<feature type="binding site" evidence="10">
    <location>
        <begin position="256"/>
        <end position="257"/>
    </location>
    <ligand>
        <name>substrate</name>
    </ligand>
</feature>
<dbReference type="Proteomes" id="UP000259328">
    <property type="component" value="Chromosome"/>
</dbReference>
<evidence type="ECO:0000256" key="13">
    <source>
        <dbReference type="RuleBase" id="RU000439"/>
    </source>
</evidence>
<dbReference type="GO" id="GO:0008654">
    <property type="term" value="P:phospholipid biosynthetic process"/>
    <property type="evidence" value="ECO:0007669"/>
    <property type="project" value="UniProtKB-KW"/>
</dbReference>
<dbReference type="GO" id="GO:0046167">
    <property type="term" value="P:glycerol-3-phosphate biosynthetic process"/>
    <property type="evidence" value="ECO:0007669"/>
    <property type="project" value="UniProtKB-UniRule"/>
</dbReference>
<evidence type="ECO:0000256" key="5">
    <source>
        <dbReference type="ARBA" id="ARBA00023098"/>
    </source>
</evidence>
<feature type="binding site" evidence="8">
    <location>
        <position position="279"/>
    </location>
    <ligand>
        <name>NADPH</name>
        <dbReference type="ChEBI" id="CHEBI:57783"/>
    </ligand>
</feature>
<feature type="binding site" evidence="8">
    <location>
        <position position="256"/>
    </location>
    <ligand>
        <name>sn-glycerol 3-phosphate</name>
        <dbReference type="ChEBI" id="CHEBI:57597"/>
    </ligand>
</feature>
<dbReference type="PIRSF" id="PIRSF000114">
    <property type="entry name" value="Glycerol-3-P_dh"/>
    <property type="match status" value="1"/>
</dbReference>
<keyword evidence="8" id="KW-0521">NADP</keyword>
<comment type="subcellular location">
    <subcellularLocation>
        <location evidence="8">Cytoplasm</location>
    </subcellularLocation>
</comment>
<dbReference type="Pfam" id="PF07479">
    <property type="entry name" value="NAD_Gly3P_dh_C"/>
    <property type="match status" value="1"/>
</dbReference>
<keyword evidence="4 8" id="KW-0520">NAD</keyword>
<dbReference type="SUPFAM" id="SSF48179">
    <property type="entry name" value="6-phosphogluconate dehydrogenase C-terminal domain-like"/>
    <property type="match status" value="1"/>
</dbReference>
<dbReference type="PROSITE" id="PS51257">
    <property type="entry name" value="PROKAR_LIPOPROTEIN"/>
    <property type="match status" value="1"/>
</dbReference>
<keyword evidence="7 8" id="KW-1208">Phospholipid metabolism</keyword>
<keyword evidence="6 8" id="KW-0594">Phospholipid biosynthesis</keyword>
<dbReference type="EMBL" id="LS991953">
    <property type="protein sequence ID" value="SYV93631.1"/>
    <property type="molecule type" value="Genomic_DNA"/>
</dbReference>
<keyword evidence="3 8" id="KW-0560">Oxidoreductase</keyword>
<keyword evidence="5 8" id="KW-0443">Lipid metabolism</keyword>
<dbReference type="UniPathway" id="UPA00940"/>
<sequence>MAKITIIGSGAMASACGKVLFNNNHEVIIYGVNQKELKELSMGMNLKFFSKQTKIPKFNTTSDLKLALDKTDYVLLAVPSKFMNEVYSQIITNLNSDVILINVAKGFYPGTTLPLHSALEKMTEDNPKIKGVVSLIGPSHAEEIIKDCITLVCSVSRDLELAQNVQSLFSNSYFRVYSQTDVIGAEIGSIFKNILAIANGILDAKNYGINTKAALISRGIGEMKKYTLYSGGKLETLLGLTGIGDLIVTAFSRYSRNFNFGYDFGKNGIKAFETSMTVEGLTALKDIYENVVSKKVIELPIIEALYNVVYKNRNLDKMLSKLLTRELKSE</sequence>
<dbReference type="GO" id="GO:0051287">
    <property type="term" value="F:NAD binding"/>
    <property type="evidence" value="ECO:0007669"/>
    <property type="project" value="InterPro"/>
</dbReference>
<dbReference type="InterPro" id="IPR013328">
    <property type="entry name" value="6PGD_dom2"/>
</dbReference>
<evidence type="ECO:0000259" key="15">
    <source>
        <dbReference type="Pfam" id="PF07479"/>
    </source>
</evidence>
<evidence type="ECO:0000256" key="8">
    <source>
        <dbReference type="HAMAP-Rule" id="MF_00394"/>
    </source>
</evidence>
<feature type="binding site" evidence="8">
    <location>
        <position position="105"/>
    </location>
    <ligand>
        <name>NADPH</name>
        <dbReference type="ChEBI" id="CHEBI:57783"/>
    </ligand>
</feature>
<feature type="binding site" evidence="11">
    <location>
        <position position="141"/>
    </location>
    <ligand>
        <name>NAD(+)</name>
        <dbReference type="ChEBI" id="CHEBI:57540"/>
    </ligand>
</feature>
<dbReference type="HAMAP" id="MF_00394">
    <property type="entry name" value="NAD_Glyc3P_dehydrog"/>
    <property type="match status" value="1"/>
</dbReference>
<dbReference type="GO" id="GO:0005975">
    <property type="term" value="P:carbohydrate metabolic process"/>
    <property type="evidence" value="ECO:0007669"/>
    <property type="project" value="InterPro"/>
</dbReference>
<feature type="binding site" evidence="8">
    <location>
        <position position="256"/>
    </location>
    <ligand>
        <name>NADPH</name>
        <dbReference type="ChEBI" id="CHEBI:57783"/>
    </ligand>
</feature>
<evidence type="ECO:0000313" key="16">
    <source>
        <dbReference type="EMBL" id="SYV93631.1"/>
    </source>
</evidence>
<feature type="binding site" evidence="8">
    <location>
        <position position="192"/>
    </location>
    <ligand>
        <name>sn-glycerol 3-phosphate</name>
        <dbReference type="ChEBI" id="CHEBI:57597"/>
    </ligand>
</feature>
<dbReference type="InterPro" id="IPR008927">
    <property type="entry name" value="6-PGluconate_DH-like_C_sf"/>
</dbReference>
<dbReference type="InterPro" id="IPR036291">
    <property type="entry name" value="NAD(P)-bd_dom_sf"/>
</dbReference>
<dbReference type="InterPro" id="IPR011128">
    <property type="entry name" value="G3P_DH_NAD-dep_N"/>
</dbReference>
<dbReference type="Gene3D" id="3.40.50.720">
    <property type="entry name" value="NAD(P)-binding Rossmann-like Domain"/>
    <property type="match status" value="1"/>
</dbReference>
<feature type="binding site" evidence="11">
    <location>
        <position position="82"/>
    </location>
    <ligand>
        <name>NAD(+)</name>
        <dbReference type="ChEBI" id="CHEBI:57540"/>
    </ligand>
</feature>
<dbReference type="Gene3D" id="1.10.1040.10">
    <property type="entry name" value="N-(1-d-carboxylethyl)-l-norvaline Dehydrogenase, domain 2"/>
    <property type="match status" value="1"/>
</dbReference>
<feature type="domain" description="Glycerol-3-phosphate dehydrogenase NAD-dependent C-terminal" evidence="15">
    <location>
        <begin position="181"/>
        <end position="319"/>
    </location>
</feature>
<feature type="binding site" evidence="8">
    <location>
        <position position="255"/>
    </location>
    <ligand>
        <name>sn-glycerol 3-phosphate</name>
        <dbReference type="ChEBI" id="CHEBI:57597"/>
    </ligand>
</feature>
<feature type="binding site" evidence="8">
    <location>
        <position position="141"/>
    </location>
    <ligand>
        <name>NADPH</name>
        <dbReference type="ChEBI" id="CHEBI:57783"/>
    </ligand>
</feature>
<dbReference type="RefSeq" id="WP_020003166.1">
    <property type="nucleotide sequence ID" value="NZ_LS991953.1"/>
</dbReference>
<comment type="pathway">
    <text evidence="8">Membrane lipid metabolism; glycerophospholipid metabolism.</text>
</comment>
<dbReference type="GO" id="GO:0006650">
    <property type="term" value="P:glycerophospholipid metabolic process"/>
    <property type="evidence" value="ECO:0007669"/>
    <property type="project" value="UniProtKB-UniRule"/>
</dbReference>
<keyword evidence="8" id="KW-0963">Cytoplasm</keyword>
<dbReference type="GeneID" id="93530444"/>